<sequence length="218" mass="23354">MLEASGITVRYGGHTALDETSLTITPGKVTGLAGPSGCGKSTLARVMALMLRPVSGTLTVDGAVVTRWRQRAARDLRTRVALIYQQPRLSVDPRLKLAEVIGEPLAANGRPDEGRVTELARETGLTGELLTRWPHEVSDGQLQRACVARALTLEPRYLLCDEMTTMLDASTQAHLVGVVNAYRERTGAGVLAISHDPVLLDRWADEVVGLAGPGEPSP</sequence>
<accession>A0ABW2SSP9</accession>
<evidence type="ECO:0000313" key="6">
    <source>
        <dbReference type="EMBL" id="MFC7599062.1"/>
    </source>
</evidence>
<dbReference type="InterPro" id="IPR003593">
    <property type="entry name" value="AAA+_ATPase"/>
</dbReference>
<protein>
    <submittedName>
        <fullName evidence="6">ABC transporter ATP-binding protein</fullName>
    </submittedName>
</protein>
<dbReference type="InterPro" id="IPR003439">
    <property type="entry name" value="ABC_transporter-like_ATP-bd"/>
</dbReference>
<dbReference type="GO" id="GO:0005524">
    <property type="term" value="F:ATP binding"/>
    <property type="evidence" value="ECO:0007669"/>
    <property type="project" value="UniProtKB-KW"/>
</dbReference>
<evidence type="ECO:0000256" key="4">
    <source>
        <dbReference type="ARBA" id="ARBA00022840"/>
    </source>
</evidence>
<evidence type="ECO:0000256" key="2">
    <source>
        <dbReference type="ARBA" id="ARBA00022448"/>
    </source>
</evidence>
<dbReference type="Proteomes" id="UP001596514">
    <property type="component" value="Unassembled WGS sequence"/>
</dbReference>
<evidence type="ECO:0000256" key="1">
    <source>
        <dbReference type="ARBA" id="ARBA00005417"/>
    </source>
</evidence>
<gene>
    <name evidence="6" type="ORF">ACFQVD_02935</name>
</gene>
<keyword evidence="7" id="KW-1185">Reference proteome</keyword>
<proteinExistence type="inferred from homology"/>
<keyword evidence="3" id="KW-0547">Nucleotide-binding</keyword>
<keyword evidence="2" id="KW-0813">Transport</keyword>
<dbReference type="SMART" id="SM00382">
    <property type="entry name" value="AAA"/>
    <property type="match status" value="1"/>
</dbReference>
<dbReference type="InterPro" id="IPR027417">
    <property type="entry name" value="P-loop_NTPase"/>
</dbReference>
<reference evidence="7" key="1">
    <citation type="journal article" date="2019" name="Int. J. Syst. Evol. Microbiol.">
        <title>The Global Catalogue of Microorganisms (GCM) 10K type strain sequencing project: providing services to taxonomists for standard genome sequencing and annotation.</title>
        <authorList>
            <consortium name="The Broad Institute Genomics Platform"/>
            <consortium name="The Broad Institute Genome Sequencing Center for Infectious Disease"/>
            <person name="Wu L."/>
            <person name="Ma J."/>
        </authorList>
    </citation>
    <scope>NUCLEOTIDE SEQUENCE [LARGE SCALE GENOMIC DNA]</scope>
    <source>
        <strain evidence="7">JCM 10083</strain>
    </source>
</reference>
<organism evidence="6 7">
    <name type="scientific">Streptosporangium amethystogenes subsp. fukuiense</name>
    <dbReference type="NCBI Taxonomy" id="698418"/>
    <lineage>
        <taxon>Bacteria</taxon>
        <taxon>Bacillati</taxon>
        <taxon>Actinomycetota</taxon>
        <taxon>Actinomycetes</taxon>
        <taxon>Streptosporangiales</taxon>
        <taxon>Streptosporangiaceae</taxon>
        <taxon>Streptosporangium</taxon>
    </lineage>
</organism>
<feature type="domain" description="ABC transporter" evidence="5">
    <location>
        <begin position="2"/>
        <end position="218"/>
    </location>
</feature>
<dbReference type="EMBL" id="JBHTEE010000001">
    <property type="protein sequence ID" value="MFC7599062.1"/>
    <property type="molecule type" value="Genomic_DNA"/>
</dbReference>
<dbReference type="Pfam" id="PF00005">
    <property type="entry name" value="ABC_tran"/>
    <property type="match status" value="1"/>
</dbReference>
<evidence type="ECO:0000259" key="5">
    <source>
        <dbReference type="PROSITE" id="PS50893"/>
    </source>
</evidence>
<dbReference type="PANTHER" id="PTHR43776:SF7">
    <property type="entry name" value="D,D-DIPEPTIDE TRANSPORT ATP-BINDING PROTEIN DDPF-RELATED"/>
    <property type="match status" value="1"/>
</dbReference>
<comment type="similarity">
    <text evidence="1">Belongs to the ABC transporter superfamily.</text>
</comment>
<dbReference type="PROSITE" id="PS50893">
    <property type="entry name" value="ABC_TRANSPORTER_2"/>
    <property type="match status" value="1"/>
</dbReference>
<evidence type="ECO:0000313" key="7">
    <source>
        <dbReference type="Proteomes" id="UP001596514"/>
    </source>
</evidence>
<dbReference type="PANTHER" id="PTHR43776">
    <property type="entry name" value="TRANSPORT ATP-BINDING PROTEIN"/>
    <property type="match status" value="1"/>
</dbReference>
<dbReference type="InterPro" id="IPR050319">
    <property type="entry name" value="ABC_transp_ATP-bind"/>
</dbReference>
<evidence type="ECO:0000256" key="3">
    <source>
        <dbReference type="ARBA" id="ARBA00022741"/>
    </source>
</evidence>
<dbReference type="Gene3D" id="3.40.50.300">
    <property type="entry name" value="P-loop containing nucleotide triphosphate hydrolases"/>
    <property type="match status" value="1"/>
</dbReference>
<name>A0ABW2SSP9_9ACTN</name>
<comment type="caution">
    <text evidence="6">The sequence shown here is derived from an EMBL/GenBank/DDBJ whole genome shotgun (WGS) entry which is preliminary data.</text>
</comment>
<keyword evidence="4 6" id="KW-0067">ATP-binding</keyword>
<dbReference type="SUPFAM" id="SSF52540">
    <property type="entry name" value="P-loop containing nucleoside triphosphate hydrolases"/>
    <property type="match status" value="1"/>
</dbReference>
<dbReference type="RefSeq" id="WP_343963342.1">
    <property type="nucleotide sequence ID" value="NZ_BAAAGK010000017.1"/>
</dbReference>